<keyword evidence="4" id="KW-0808">Transferase</keyword>
<feature type="coiled-coil region" evidence="8">
    <location>
        <begin position="346"/>
        <end position="373"/>
    </location>
</feature>
<evidence type="ECO:0000256" key="4">
    <source>
        <dbReference type="ARBA" id="ARBA00022679"/>
    </source>
</evidence>
<comment type="catalytic activity">
    <reaction evidence="1">
        <text>ATP + protein L-histidine = ADP + protein N-phospho-L-histidine.</text>
        <dbReference type="EC" id="2.7.13.3"/>
    </reaction>
</comment>
<accession>A0ABX2QIE0</accession>
<dbReference type="GO" id="GO:0016301">
    <property type="term" value="F:kinase activity"/>
    <property type="evidence" value="ECO:0007669"/>
    <property type="project" value="UniProtKB-KW"/>
</dbReference>
<evidence type="ECO:0000313" key="11">
    <source>
        <dbReference type="EMBL" id="NVP56674.1"/>
    </source>
</evidence>
<reference evidence="11 12" key="1">
    <citation type="submission" date="2020-06" db="EMBL/GenBank/DDBJ databases">
        <title>Rhizobium sp.nov. isolated from the tomato plant.</title>
        <authorList>
            <person name="Thin K.K."/>
            <person name="Zhang X."/>
            <person name="He S."/>
        </authorList>
    </citation>
    <scope>NUCLEOTIDE SEQUENCE [LARGE SCALE GENOMIC DNA]</scope>
    <source>
        <strain evidence="11 12">DBTS2</strain>
    </source>
</reference>
<dbReference type="Gene3D" id="3.30.450.20">
    <property type="entry name" value="PAS domain"/>
    <property type="match status" value="1"/>
</dbReference>
<protein>
    <recommendedName>
        <fullName evidence="2">histidine kinase</fullName>
        <ecNumber evidence="2">2.7.13.3</ecNumber>
    </recommendedName>
</protein>
<comment type="caution">
    <text evidence="11">The sequence shown here is derived from an EMBL/GenBank/DDBJ whole genome shotgun (WGS) entry which is preliminary data.</text>
</comment>
<evidence type="ECO:0000256" key="9">
    <source>
        <dbReference type="SAM" id="Phobius"/>
    </source>
</evidence>
<sequence>MTISDQKKSQQSSEKSAFRWRSRFRHPIAFYLVSLILLAIVPPFIFSAVLLDRANEAQERVQESLLRTSTGAVGRVIEREITSMLSTLAVLATSEQLLRGDFRGLQDQAEKALAGTNDYLLVIDRNFDQRLNTRVPYGTALGPTSDRETAQRAFENGKPTVSRLFYGQTAKKWVFNVHMPVTLASGEQILLTLTQNAEDFLGTVHRDILSPGWNAAVLDDAGTVIVSTDPATTVGKPFFLQVVPALRIGIGDARHDDTDYQVVTDFSALTGWKIVAWAKASDVQAPAKASFLWLVLGGAAFAGLAAAAAILIARAVSRDVRQLARDATRLGLGKGVPPRRHVISELDTVSKSLSEAADARARAENEIRFLMREVAHRSKNQLTVIQAMLNQSANAADSATVFADTFRKRVAGLARSTDLMIAHAAQGVELAELARNQLKPFIPDNGARVRIAGPSVRIDSQAAQTLGMALHELATNASKYGALANERGIVDCSWTIEDGRLALVWRERGADIDREQVATERKGFGSVVLERMLGMALQAELERNMRPDGIEWLVWIPLAQLKGEGDQGGGNASSGA</sequence>
<evidence type="ECO:0000259" key="10">
    <source>
        <dbReference type="SMART" id="SM00911"/>
    </source>
</evidence>
<keyword evidence="12" id="KW-1185">Reference proteome</keyword>
<evidence type="ECO:0000256" key="2">
    <source>
        <dbReference type="ARBA" id="ARBA00012438"/>
    </source>
</evidence>
<evidence type="ECO:0000256" key="7">
    <source>
        <dbReference type="ARBA" id="ARBA00022840"/>
    </source>
</evidence>
<evidence type="ECO:0000256" key="8">
    <source>
        <dbReference type="SAM" id="Coils"/>
    </source>
</evidence>
<dbReference type="RefSeq" id="WP_176950652.1">
    <property type="nucleotide sequence ID" value="NZ_JABXYK010000009.1"/>
</dbReference>
<evidence type="ECO:0000256" key="5">
    <source>
        <dbReference type="ARBA" id="ARBA00022741"/>
    </source>
</evidence>
<keyword evidence="8" id="KW-0175">Coiled coil</keyword>
<dbReference type="InterPro" id="IPR036890">
    <property type="entry name" value="HATPase_C_sf"/>
</dbReference>
<keyword evidence="5" id="KW-0547">Nucleotide-binding</keyword>
<dbReference type="EC" id="2.7.13.3" evidence="2"/>
<dbReference type="PANTHER" id="PTHR41523:SF7">
    <property type="entry name" value="HISTIDINE KINASE"/>
    <property type="match status" value="1"/>
</dbReference>
<organism evidence="11 12">
    <name type="scientific">Mycoplana rhizolycopersici</name>
    <dbReference type="NCBI Taxonomy" id="2746702"/>
    <lineage>
        <taxon>Bacteria</taxon>
        <taxon>Pseudomonadati</taxon>
        <taxon>Pseudomonadota</taxon>
        <taxon>Alphaproteobacteria</taxon>
        <taxon>Hyphomicrobiales</taxon>
        <taxon>Rhizobiaceae</taxon>
        <taxon>Mycoplana</taxon>
    </lineage>
</organism>
<keyword evidence="3" id="KW-0597">Phosphoprotein</keyword>
<evidence type="ECO:0000256" key="3">
    <source>
        <dbReference type="ARBA" id="ARBA00022553"/>
    </source>
</evidence>
<keyword evidence="9" id="KW-1133">Transmembrane helix</keyword>
<dbReference type="SUPFAM" id="SSF55874">
    <property type="entry name" value="ATPase domain of HSP90 chaperone/DNA topoisomerase II/histidine kinase"/>
    <property type="match status" value="1"/>
</dbReference>
<dbReference type="InterPro" id="IPR011102">
    <property type="entry name" value="Sig_transdc_His_kinase_HWE"/>
</dbReference>
<dbReference type="Gene3D" id="3.30.565.10">
    <property type="entry name" value="Histidine kinase-like ATPase, C-terminal domain"/>
    <property type="match status" value="1"/>
</dbReference>
<proteinExistence type="predicted"/>
<feature type="domain" description="Signal transduction histidine kinase HWE region" evidence="10">
    <location>
        <begin position="373"/>
        <end position="455"/>
    </location>
</feature>
<keyword evidence="9" id="KW-0812">Transmembrane</keyword>
<dbReference type="Pfam" id="PF07536">
    <property type="entry name" value="HWE_HK"/>
    <property type="match status" value="1"/>
</dbReference>
<gene>
    <name evidence="11" type="ORF">HV823_15570</name>
</gene>
<dbReference type="EMBL" id="JABXYK010000009">
    <property type="protein sequence ID" value="NVP56674.1"/>
    <property type="molecule type" value="Genomic_DNA"/>
</dbReference>
<keyword evidence="6 11" id="KW-0418">Kinase</keyword>
<feature type="transmembrane region" description="Helical" evidence="9">
    <location>
        <begin position="291"/>
        <end position="313"/>
    </location>
</feature>
<dbReference type="Proteomes" id="UP000659172">
    <property type="component" value="Unassembled WGS sequence"/>
</dbReference>
<feature type="transmembrane region" description="Helical" evidence="9">
    <location>
        <begin position="28"/>
        <end position="51"/>
    </location>
</feature>
<dbReference type="PANTHER" id="PTHR41523">
    <property type="entry name" value="TWO-COMPONENT SYSTEM SENSOR PROTEIN"/>
    <property type="match status" value="1"/>
</dbReference>
<evidence type="ECO:0000256" key="1">
    <source>
        <dbReference type="ARBA" id="ARBA00000085"/>
    </source>
</evidence>
<name>A0ABX2QIE0_9HYPH</name>
<evidence type="ECO:0000313" key="12">
    <source>
        <dbReference type="Proteomes" id="UP000659172"/>
    </source>
</evidence>
<evidence type="ECO:0000256" key="6">
    <source>
        <dbReference type="ARBA" id="ARBA00022777"/>
    </source>
</evidence>
<dbReference type="SMART" id="SM00911">
    <property type="entry name" value="HWE_HK"/>
    <property type="match status" value="1"/>
</dbReference>
<keyword evidence="9" id="KW-0472">Membrane</keyword>
<keyword evidence="7" id="KW-0067">ATP-binding</keyword>